<dbReference type="Pfam" id="PF07160">
    <property type="entry name" value="SKA1"/>
    <property type="match status" value="1"/>
</dbReference>
<gene>
    <name evidence="6" type="primary">Ska1</name>
    <name evidence="6" type="ORF">ALELAT_R10374</name>
</gene>
<dbReference type="EMBL" id="VXAV01002082">
    <property type="protein sequence ID" value="NXL84964.1"/>
    <property type="molecule type" value="Genomic_DNA"/>
</dbReference>
<dbReference type="GO" id="GO:0072686">
    <property type="term" value="C:mitotic spindle"/>
    <property type="evidence" value="ECO:0007669"/>
    <property type="project" value="TreeGrafter"/>
</dbReference>
<feature type="non-terminal residue" evidence="6">
    <location>
        <position position="1"/>
    </location>
</feature>
<evidence type="ECO:0000256" key="4">
    <source>
        <dbReference type="ARBA" id="ARBA00047202"/>
    </source>
</evidence>
<dbReference type="PANTHER" id="PTHR28573:SF1">
    <property type="entry name" value="SPINDLE AND KINETOCHORE-ASSOCIATED PROTEIN 1"/>
    <property type="match status" value="1"/>
</dbReference>
<accession>A0A7L0W1N0</accession>
<dbReference type="GO" id="GO:0007059">
    <property type="term" value="P:chromosome segregation"/>
    <property type="evidence" value="ECO:0007669"/>
    <property type="project" value="InterPro"/>
</dbReference>
<evidence type="ECO:0000256" key="1">
    <source>
        <dbReference type="ARBA" id="ARBA00006836"/>
    </source>
</evidence>
<name>A0A7L0W1N0_ALELA</name>
<dbReference type="InterPro" id="IPR009829">
    <property type="entry name" value="SKA1"/>
</dbReference>
<dbReference type="PANTHER" id="PTHR28573">
    <property type="entry name" value="SPINDLE AND KINETOCHORE-ASSOCIATED PROTEIN 1"/>
    <property type="match status" value="1"/>
</dbReference>
<sequence length="251" mass="29295">SSDLEALQLHIDMKISAIKKILQLRSIGQEPCFQSMLGRIGCEMILLQDLLNKMEMQVQQQEKLNNSLKKLKKTAERDENEARHLLQNIPLHLPKPTPRGITGPTVPREEETKVTEPNHAKKHTKEPRFIKEASLLTAKEFESVPSYMKGRLLCPQINAVIEDMNKAVVAKYKIMHQPLNSMSAPDRRHYHKFLQEETEETKGQFFIVEDDIKGFTRLKMDKRFHNILNILRHCHRVRMVRSARIIRYIIC</sequence>
<dbReference type="GO" id="GO:0031110">
    <property type="term" value="P:regulation of microtubule polymerization or depolymerization"/>
    <property type="evidence" value="ECO:0007669"/>
    <property type="project" value="TreeGrafter"/>
</dbReference>
<comment type="similarity">
    <text evidence="1">Belongs to the SKA1 family.</text>
</comment>
<dbReference type="GO" id="GO:0051301">
    <property type="term" value="P:cell division"/>
    <property type="evidence" value="ECO:0007669"/>
    <property type="project" value="InterPro"/>
</dbReference>
<evidence type="ECO:0000313" key="6">
    <source>
        <dbReference type="EMBL" id="NXL84964.1"/>
    </source>
</evidence>
<dbReference type="FunFam" id="1.10.10.1890:FF:000002">
    <property type="entry name" value="Spindle and kinetochore-associated protein 1"/>
    <property type="match status" value="1"/>
</dbReference>
<protein>
    <recommendedName>
        <fullName evidence="3">SKA complex subunit 1</fullName>
    </recommendedName>
    <alternativeName>
        <fullName evidence="4">Spindle and kinetochore-associated protein 1</fullName>
    </alternativeName>
</protein>
<dbReference type="InterPro" id="IPR042031">
    <property type="entry name" value="SKA1_MBD_sf"/>
</dbReference>
<dbReference type="Proteomes" id="UP000562322">
    <property type="component" value="Unassembled WGS sequence"/>
</dbReference>
<proteinExistence type="inferred from homology"/>
<keyword evidence="7" id="KW-1185">Reference proteome</keyword>
<dbReference type="Gene3D" id="1.10.10.1890">
    <property type="entry name" value="Ska1 microtubule binding domain-like"/>
    <property type="match status" value="1"/>
</dbReference>
<dbReference type="GO" id="GO:0008017">
    <property type="term" value="F:microtubule binding"/>
    <property type="evidence" value="ECO:0007669"/>
    <property type="project" value="InterPro"/>
</dbReference>
<organism evidence="6 7">
    <name type="scientific">Alectura lathami</name>
    <name type="common">Australian brush turkey</name>
    <dbReference type="NCBI Taxonomy" id="81907"/>
    <lineage>
        <taxon>Eukaryota</taxon>
        <taxon>Metazoa</taxon>
        <taxon>Chordata</taxon>
        <taxon>Craniata</taxon>
        <taxon>Vertebrata</taxon>
        <taxon>Euteleostomi</taxon>
        <taxon>Archelosauria</taxon>
        <taxon>Archosauria</taxon>
        <taxon>Dinosauria</taxon>
        <taxon>Saurischia</taxon>
        <taxon>Theropoda</taxon>
        <taxon>Coelurosauria</taxon>
        <taxon>Aves</taxon>
        <taxon>Neognathae</taxon>
        <taxon>Galloanserae</taxon>
        <taxon>Galliformes</taxon>
        <taxon>Megapodiidae</taxon>
        <taxon>Alectura</taxon>
    </lineage>
</organism>
<keyword evidence="2" id="KW-0175">Coiled coil</keyword>
<dbReference type="Gene3D" id="6.10.250.1370">
    <property type="match status" value="1"/>
</dbReference>
<evidence type="ECO:0000256" key="3">
    <source>
        <dbReference type="ARBA" id="ARBA00047182"/>
    </source>
</evidence>
<dbReference type="GO" id="GO:0000278">
    <property type="term" value="P:mitotic cell cycle"/>
    <property type="evidence" value="ECO:0007669"/>
    <property type="project" value="TreeGrafter"/>
</dbReference>
<feature type="compositionally biased region" description="Basic and acidic residues" evidence="5">
    <location>
        <begin position="107"/>
        <end position="119"/>
    </location>
</feature>
<dbReference type="OrthoDB" id="5962at2759"/>
<feature type="region of interest" description="Disordered" evidence="5">
    <location>
        <begin position="86"/>
        <end position="126"/>
    </location>
</feature>
<reference evidence="6 7" key="1">
    <citation type="submission" date="2019-09" db="EMBL/GenBank/DDBJ databases">
        <title>Bird 10,000 Genomes (B10K) Project - Family phase.</title>
        <authorList>
            <person name="Zhang G."/>
        </authorList>
    </citation>
    <scope>NUCLEOTIDE SEQUENCE [LARGE SCALE GENOMIC DNA]</scope>
    <source>
        <strain evidence="6">B10K-DU-001-39</strain>
        <tissue evidence="6">Muscle</tissue>
    </source>
</reference>
<dbReference type="AlphaFoldDB" id="A0A7L0W1N0"/>
<dbReference type="GO" id="GO:0005876">
    <property type="term" value="C:spindle microtubule"/>
    <property type="evidence" value="ECO:0007669"/>
    <property type="project" value="TreeGrafter"/>
</dbReference>
<evidence type="ECO:0000256" key="5">
    <source>
        <dbReference type="SAM" id="MobiDB-lite"/>
    </source>
</evidence>
<comment type="caution">
    <text evidence="6">The sequence shown here is derived from an EMBL/GenBank/DDBJ whole genome shotgun (WGS) entry which is preliminary data.</text>
</comment>
<evidence type="ECO:0000256" key="2">
    <source>
        <dbReference type="ARBA" id="ARBA00023054"/>
    </source>
</evidence>
<evidence type="ECO:0000313" key="7">
    <source>
        <dbReference type="Proteomes" id="UP000562322"/>
    </source>
</evidence>
<dbReference type="GO" id="GO:0000940">
    <property type="term" value="C:outer kinetochore"/>
    <property type="evidence" value="ECO:0007669"/>
    <property type="project" value="TreeGrafter"/>
</dbReference>
<feature type="non-terminal residue" evidence="6">
    <location>
        <position position="251"/>
    </location>
</feature>